<sequence length="79" mass="8360">MGVCGRSCAGMARMAGVGPKVVTQHGTCSGTGRTDVAKRGRSWIGIDRRGRRSSKEVRGPGLREAGRYRADRELSGLGV</sequence>
<accession>A0A5J9UT98</accession>
<reference evidence="1 2" key="1">
    <citation type="journal article" date="2019" name="Sci. Rep.">
        <title>A high-quality genome of Eragrostis curvula grass provides insights into Poaceae evolution and supports new strategies to enhance forage quality.</title>
        <authorList>
            <person name="Carballo J."/>
            <person name="Santos B.A.C.M."/>
            <person name="Zappacosta D."/>
            <person name="Garbus I."/>
            <person name="Selva J.P."/>
            <person name="Gallo C.A."/>
            <person name="Diaz A."/>
            <person name="Albertini E."/>
            <person name="Caccamo M."/>
            <person name="Echenique V."/>
        </authorList>
    </citation>
    <scope>NUCLEOTIDE SEQUENCE [LARGE SCALE GENOMIC DNA]</scope>
    <source>
        <strain evidence="2">cv. Victoria</strain>
        <tissue evidence="1">Leaf</tissue>
    </source>
</reference>
<name>A0A5J9UT98_9POAL</name>
<gene>
    <name evidence="1" type="ORF">EJB05_29325</name>
</gene>
<comment type="caution">
    <text evidence="1">The sequence shown here is derived from an EMBL/GenBank/DDBJ whole genome shotgun (WGS) entry which is preliminary data.</text>
</comment>
<evidence type="ECO:0000313" key="2">
    <source>
        <dbReference type="Proteomes" id="UP000324897"/>
    </source>
</evidence>
<dbReference type="Proteomes" id="UP000324897">
    <property type="component" value="Chromosome 2"/>
</dbReference>
<organism evidence="1 2">
    <name type="scientific">Eragrostis curvula</name>
    <name type="common">weeping love grass</name>
    <dbReference type="NCBI Taxonomy" id="38414"/>
    <lineage>
        <taxon>Eukaryota</taxon>
        <taxon>Viridiplantae</taxon>
        <taxon>Streptophyta</taxon>
        <taxon>Embryophyta</taxon>
        <taxon>Tracheophyta</taxon>
        <taxon>Spermatophyta</taxon>
        <taxon>Magnoliopsida</taxon>
        <taxon>Liliopsida</taxon>
        <taxon>Poales</taxon>
        <taxon>Poaceae</taxon>
        <taxon>PACMAD clade</taxon>
        <taxon>Chloridoideae</taxon>
        <taxon>Eragrostideae</taxon>
        <taxon>Eragrostidinae</taxon>
        <taxon>Eragrostis</taxon>
    </lineage>
</organism>
<dbReference type="AlphaFoldDB" id="A0A5J9UT98"/>
<evidence type="ECO:0000313" key="1">
    <source>
        <dbReference type="EMBL" id="TVU26765.1"/>
    </source>
</evidence>
<proteinExistence type="predicted"/>
<keyword evidence="2" id="KW-1185">Reference proteome</keyword>
<dbReference type="Gramene" id="TVU26765">
    <property type="protein sequence ID" value="TVU26765"/>
    <property type="gene ID" value="EJB05_29325"/>
</dbReference>
<dbReference type="EMBL" id="RWGY01000013">
    <property type="protein sequence ID" value="TVU26765.1"/>
    <property type="molecule type" value="Genomic_DNA"/>
</dbReference>
<protein>
    <submittedName>
        <fullName evidence="1">Uncharacterized protein</fullName>
    </submittedName>
</protein>